<dbReference type="Proteomes" id="UP000233435">
    <property type="component" value="Unassembled WGS sequence"/>
</dbReference>
<organism evidence="1 2">
    <name type="scientific">Confluentibacter flavum</name>
    <dbReference type="NCBI Taxonomy" id="1909700"/>
    <lineage>
        <taxon>Bacteria</taxon>
        <taxon>Pseudomonadati</taxon>
        <taxon>Bacteroidota</taxon>
        <taxon>Flavobacteriia</taxon>
        <taxon>Flavobacteriales</taxon>
        <taxon>Flavobacteriaceae</taxon>
        <taxon>Confluentibacter</taxon>
    </lineage>
</organism>
<dbReference type="EMBL" id="PJEO01000034">
    <property type="protein sequence ID" value="PKQ45091.1"/>
    <property type="molecule type" value="Genomic_DNA"/>
</dbReference>
<gene>
    <name evidence="1" type="ORF">CSW08_09955</name>
</gene>
<evidence type="ECO:0000313" key="1">
    <source>
        <dbReference type="EMBL" id="PKQ45091.1"/>
    </source>
</evidence>
<dbReference type="AlphaFoldDB" id="A0A2N3HJG9"/>
<comment type="caution">
    <text evidence="1">The sequence shown here is derived from an EMBL/GenBank/DDBJ whole genome shotgun (WGS) entry which is preliminary data.</text>
</comment>
<protein>
    <submittedName>
        <fullName evidence="1">Uncharacterized protein</fullName>
    </submittedName>
</protein>
<sequence length="562" mass="65604">MNKDFEIQAFKTLSRPEKISFLENDFVGSIINLEEKTINSSMREIILDEKENSFVRKIGLELFTDLVVLGKLKSRQGLSLLIDDWLPSSEIFIELQRLKDLYLYYDDSNEEIEIIYKQKLDDSEAELVSESLLNLGLINFQKALTSVSEEECSKALTISKSYFIKSNEELENRIDSNFYFKVVSILGEIINNRWGSAKEYIRELGNILFQRDVFSFNYKLENLQFSFYKMLTSLQKLCNQQPNNWLDYRSELDNVYLCYSEITNSTLKQRLNEKSVASSLGNFVSEKIFEPYFTIHFSSEITKLNVRLRELQQGTEEYNFLSYLKSVIEHSNKKKVESDSLGRMFKNLFPTHNPVIIEQLVNEIDKPSDCLKAFETLTNKSNSELVDSLIFASAKMQGDKKYWANNSDENERNKYLANLVEARGFSIKDQTQWSTSNEGKKSGEIDIFITEKDGSPKSIIEALILDSLKTDYVILHLDKLFRYDTTGLENNYIITYSTAKDFAKLWNKYKAFISKHVYNYKFIDYEEINDYNFTDIKIGVAKHLRNGKKIKLYHIMINLSER</sequence>
<evidence type="ECO:0000313" key="2">
    <source>
        <dbReference type="Proteomes" id="UP000233435"/>
    </source>
</evidence>
<dbReference type="RefSeq" id="WP_106659740.1">
    <property type="nucleotide sequence ID" value="NZ_PJEO01000034.1"/>
</dbReference>
<reference evidence="1 2" key="1">
    <citation type="submission" date="2017-12" db="EMBL/GenBank/DDBJ databases">
        <title>Confluentibacter flavum sp. nov., isolated from the saline lake.</title>
        <authorList>
            <person name="Yu L."/>
        </authorList>
    </citation>
    <scope>NUCLEOTIDE SEQUENCE [LARGE SCALE GENOMIC DNA]</scope>
    <source>
        <strain evidence="1 2">3B</strain>
    </source>
</reference>
<proteinExistence type="predicted"/>
<dbReference type="OrthoDB" id="1148122at2"/>
<name>A0A2N3HJG9_9FLAO</name>
<keyword evidence="2" id="KW-1185">Reference proteome</keyword>
<accession>A0A2N3HJG9</accession>